<dbReference type="GO" id="GO:0008168">
    <property type="term" value="F:methyltransferase activity"/>
    <property type="evidence" value="ECO:0007669"/>
    <property type="project" value="UniProtKB-KW"/>
</dbReference>
<dbReference type="CDD" id="cd02440">
    <property type="entry name" value="AdoMet_MTases"/>
    <property type="match status" value="1"/>
</dbReference>
<dbReference type="RefSeq" id="WP_037238025.1">
    <property type="nucleotide sequence ID" value="NZ_JAEMUK010000002.1"/>
</dbReference>
<dbReference type="EMBL" id="JAEMUK010000002">
    <property type="protein sequence ID" value="MBJ7542191.1"/>
    <property type="molecule type" value="Genomic_DNA"/>
</dbReference>
<evidence type="ECO:0000313" key="2">
    <source>
        <dbReference type="Proteomes" id="UP000623250"/>
    </source>
</evidence>
<dbReference type="Proteomes" id="UP000623250">
    <property type="component" value="Unassembled WGS sequence"/>
</dbReference>
<dbReference type="GO" id="GO:0032259">
    <property type="term" value="P:methylation"/>
    <property type="evidence" value="ECO:0007669"/>
    <property type="project" value="UniProtKB-KW"/>
</dbReference>
<dbReference type="PANTHER" id="PTHR44068">
    <property type="entry name" value="ZGC:194242"/>
    <property type="match status" value="1"/>
</dbReference>
<reference evidence="1 2" key="1">
    <citation type="submission" date="2020-12" db="EMBL/GenBank/DDBJ databases">
        <title>Revised draft genomes of Rhodomicrobium vannielii ATCC 17100 and Rhodomicrobium udaipurense JA643.</title>
        <authorList>
            <person name="Conners E.M."/>
            <person name="Davenport E.J."/>
            <person name="Bose A."/>
        </authorList>
    </citation>
    <scope>NUCLEOTIDE SEQUENCE [LARGE SCALE GENOMIC DNA]</scope>
    <source>
        <strain evidence="1 2">JA643</strain>
    </source>
</reference>
<gene>
    <name evidence="1" type="ORF">JDN41_01300</name>
</gene>
<sequence length="280" mass="30569">MIFPNADQTSAAVALHYNELDGFYREIWGDHVHHGYWRTGRETSAEAAEALSALVAERLGLGRGMRVCDIGCGYGETARLFASRYGVALDGVTISESQFQMAAARNAAGVSISLCDWLQNGFADASFDRTYAIESSEHIADKARFFAEAHRVLRPGGRLAVCAWLAKSGALGRVDGILLERICRYGRLPGMGTEGDYRALAEGAGFSVARVDDISGQVSRTWAICIRRSLAKLASDRRYRAFLLDGGAHNKAFAATLFLILSAYRTGAMRYCVFTFEKPA</sequence>
<dbReference type="SUPFAM" id="SSF53335">
    <property type="entry name" value="S-adenosyl-L-methionine-dependent methyltransferases"/>
    <property type="match status" value="1"/>
</dbReference>
<protein>
    <submittedName>
        <fullName evidence="1">Class I SAM-dependent methyltransferase</fullName>
    </submittedName>
</protein>
<dbReference type="AlphaFoldDB" id="A0A8I1GEB1"/>
<dbReference type="Gene3D" id="3.40.50.150">
    <property type="entry name" value="Vaccinia Virus protein VP39"/>
    <property type="match status" value="1"/>
</dbReference>
<dbReference type="PANTHER" id="PTHR44068:SF11">
    <property type="entry name" value="GERANYL DIPHOSPHATE 2-C-METHYLTRANSFERASE"/>
    <property type="match status" value="1"/>
</dbReference>
<dbReference type="InterPro" id="IPR029063">
    <property type="entry name" value="SAM-dependent_MTases_sf"/>
</dbReference>
<dbReference type="InterPro" id="IPR050447">
    <property type="entry name" value="Erg6_SMT_methyltransf"/>
</dbReference>
<keyword evidence="1" id="KW-0808">Transferase</keyword>
<comment type="caution">
    <text evidence="1">The sequence shown here is derived from an EMBL/GenBank/DDBJ whole genome shotgun (WGS) entry which is preliminary data.</text>
</comment>
<organism evidence="1 2">
    <name type="scientific">Rhodomicrobium udaipurense</name>
    <dbReference type="NCBI Taxonomy" id="1202716"/>
    <lineage>
        <taxon>Bacteria</taxon>
        <taxon>Pseudomonadati</taxon>
        <taxon>Pseudomonadota</taxon>
        <taxon>Alphaproteobacteria</taxon>
        <taxon>Hyphomicrobiales</taxon>
        <taxon>Hyphomicrobiaceae</taxon>
        <taxon>Rhodomicrobium</taxon>
    </lineage>
</organism>
<name>A0A8I1GEB1_9HYPH</name>
<evidence type="ECO:0000313" key="1">
    <source>
        <dbReference type="EMBL" id="MBJ7542191.1"/>
    </source>
</evidence>
<dbReference type="Pfam" id="PF02353">
    <property type="entry name" value="CMAS"/>
    <property type="match status" value="1"/>
</dbReference>
<keyword evidence="1" id="KW-0489">Methyltransferase</keyword>
<accession>A0A8I1GEB1</accession>
<proteinExistence type="predicted"/>
<keyword evidence="2" id="KW-1185">Reference proteome</keyword>